<dbReference type="Gene3D" id="3.75.10.10">
    <property type="entry name" value="L-arginine/glycine Amidinotransferase, Chain A"/>
    <property type="match status" value="1"/>
</dbReference>
<dbReference type="EMBL" id="BAAFSF010000001">
    <property type="protein sequence ID" value="GAB1251322.1"/>
    <property type="molecule type" value="Genomic_DNA"/>
</dbReference>
<dbReference type="Proteomes" id="UP001628220">
    <property type="component" value="Unassembled WGS sequence"/>
</dbReference>
<dbReference type="PANTHER" id="PTHR31377">
    <property type="entry name" value="AGMATINE DEIMINASE-RELATED"/>
    <property type="match status" value="1"/>
</dbReference>
<gene>
    <name evidence="2" type="ORF">Tsumi_04260</name>
</gene>
<evidence type="ECO:0000313" key="2">
    <source>
        <dbReference type="EMBL" id="GAB1251322.1"/>
    </source>
</evidence>
<sequence>MLNFVNLKEDKEMSTDIAMEDKYIGMIPEWAEQDAVVLAWPSETMDWACRIDAIRSCYIGIVQAISRFEPVILLHHPLDDPEPYFTSFNTIYPIRFVPVLMNDTWVRDYMPIACIKDGKKEVVKFRFNGWGMKYASNHDNRVAYSLFGEQGFYRSDVSVKIAEFLVTEGGALESSGDGLILATASSIFSINRNDHISDREELLKMLLSTLSAKTIRMTANGFIPGDDTDGHIDTLARFIDSNTVAYVSPLGCYDFSIKLALQQFENEIHATQIEDRDPFKLLALPYVEGLRDEDGALMPASYANFLFVNGAVLVPTYGVHWDQRALFLFNQYFKGSREVIPVDCRELIYQHGSLHCATMQIPKGFLNPSFLSVEARNL</sequence>
<dbReference type="PANTHER" id="PTHR31377:SF0">
    <property type="entry name" value="AGMATINE DEIMINASE-RELATED"/>
    <property type="match status" value="1"/>
</dbReference>
<protein>
    <submittedName>
        <fullName evidence="2">Agmatine deiminase family protein</fullName>
    </submittedName>
</protein>
<evidence type="ECO:0000313" key="3">
    <source>
        <dbReference type="Proteomes" id="UP001628220"/>
    </source>
</evidence>
<dbReference type="RefSeq" id="WP_411915135.1">
    <property type="nucleotide sequence ID" value="NZ_BAAFSF010000001.1"/>
</dbReference>
<keyword evidence="3" id="KW-1185">Reference proteome</keyword>
<accession>A0ABQ0E0X8</accession>
<reference evidence="2 3" key="1">
    <citation type="journal article" date="2025" name="Int. J. Syst. Evol. Microbiol.">
        <title>Desulfovibrio falkowii sp. nov., Porphyromonas miyakawae sp. nov., Mediterraneibacter flintii sp. nov. and Owariibacterium komagatae gen. nov., sp. nov., isolated from human faeces.</title>
        <authorList>
            <person name="Hamaguchi T."/>
            <person name="Ohara M."/>
            <person name="Hisatomi A."/>
            <person name="Sekiguchi K."/>
            <person name="Takeda J.I."/>
            <person name="Ueyama J."/>
            <person name="Ito M."/>
            <person name="Nishiwaki H."/>
            <person name="Ogi T."/>
            <person name="Hirayama M."/>
            <person name="Ohkuma M."/>
            <person name="Sakamoto M."/>
            <person name="Ohno K."/>
        </authorList>
    </citation>
    <scope>NUCLEOTIDE SEQUENCE [LARGE SCALE GENOMIC DNA]</scope>
    <source>
        <strain evidence="2 3">13CB11C</strain>
    </source>
</reference>
<dbReference type="InterPro" id="IPR007466">
    <property type="entry name" value="Peptidyl-Arg-deiminase_porph"/>
</dbReference>
<dbReference type="SUPFAM" id="SSF55909">
    <property type="entry name" value="Pentein"/>
    <property type="match status" value="1"/>
</dbReference>
<dbReference type="Pfam" id="PF04371">
    <property type="entry name" value="PAD_porph"/>
    <property type="match status" value="1"/>
</dbReference>
<comment type="caution">
    <text evidence="2">The sequence shown here is derived from an EMBL/GenBank/DDBJ whole genome shotgun (WGS) entry which is preliminary data.</text>
</comment>
<name>A0ABQ0E0X8_9PORP</name>
<keyword evidence="1" id="KW-0378">Hydrolase</keyword>
<organism evidence="2 3">
    <name type="scientific">Porphyromonas miyakawae</name>
    <dbReference type="NCBI Taxonomy" id="3137470"/>
    <lineage>
        <taxon>Bacteria</taxon>
        <taxon>Pseudomonadati</taxon>
        <taxon>Bacteroidota</taxon>
        <taxon>Bacteroidia</taxon>
        <taxon>Bacteroidales</taxon>
        <taxon>Porphyromonadaceae</taxon>
        <taxon>Porphyromonas</taxon>
    </lineage>
</organism>
<evidence type="ECO:0000256" key="1">
    <source>
        <dbReference type="ARBA" id="ARBA00022801"/>
    </source>
</evidence>
<proteinExistence type="predicted"/>